<dbReference type="STRING" id="754436.JCM19237_5642"/>
<accession>A0A090QLP6</accession>
<proteinExistence type="predicted"/>
<dbReference type="Proteomes" id="UP000029227">
    <property type="component" value="Unassembled WGS sequence"/>
</dbReference>
<evidence type="ECO:0000313" key="2">
    <source>
        <dbReference type="Proteomes" id="UP000029227"/>
    </source>
</evidence>
<evidence type="ECO:0000313" key="1">
    <source>
        <dbReference type="EMBL" id="GAL02749.1"/>
    </source>
</evidence>
<protein>
    <submittedName>
        <fullName evidence="1">Uncharacterized protein</fullName>
    </submittedName>
</protein>
<organism evidence="1 2">
    <name type="scientific">Photobacterium aphoticum</name>
    <dbReference type="NCBI Taxonomy" id="754436"/>
    <lineage>
        <taxon>Bacteria</taxon>
        <taxon>Pseudomonadati</taxon>
        <taxon>Pseudomonadota</taxon>
        <taxon>Gammaproteobacteria</taxon>
        <taxon>Vibrionales</taxon>
        <taxon>Vibrionaceae</taxon>
        <taxon>Photobacterium</taxon>
    </lineage>
</organism>
<dbReference type="EMBL" id="BBMN01000001">
    <property type="protein sequence ID" value="GAL02749.1"/>
    <property type="molecule type" value="Genomic_DNA"/>
</dbReference>
<name>A0A090QLP6_9GAMM</name>
<reference evidence="1 2" key="1">
    <citation type="journal article" date="2014" name="Genome Announc.">
        <title>Draft Genome Sequences of Two Vibrionaceae Species, Vibrio ponticus C121 and Photobacterium aphoticum C119, Isolated as Coral Reef Microbiota.</title>
        <authorList>
            <person name="Al-saari N."/>
            <person name="Meirelles P.M."/>
            <person name="Mino S."/>
            <person name="Suda W."/>
            <person name="Oshima K."/>
            <person name="Hattori M."/>
            <person name="Ohkuma M."/>
            <person name="Thompson F.L."/>
            <person name="Gomez-Gil B."/>
            <person name="Sawabe T."/>
            <person name="Sawabe T."/>
        </authorList>
    </citation>
    <scope>NUCLEOTIDE SEQUENCE [LARGE SCALE GENOMIC DNA]</scope>
    <source>
        <strain evidence="1 2">JCM 19237</strain>
    </source>
</reference>
<sequence>MLVERLEERLYDYYLPGYSLAHSESERQRLWEQACPETIYQLNAELQLLRGEGADKLSFTRPQRKMSTSLNQCPNLLTLDIAHWHQQQPWSVSPHLIHSKPSSAHNSYSPTSRMMSAVPPHYINLYDGEPIRLFYHSYLVYGQLYSALHYILQHAKQALETWVATRYPYDLLKDLHPEQFDSLHDHDALKTYFHHQYAEWVTEQYLNAMFTLNEHLNLQTAATYIIEYTDQNDCPCVDFICKNNTTLNMVRPSHFVEDMQQMANSAQYLDFEVQQLAAEIEKHCREQLVSRN</sequence>
<dbReference type="eggNOG" id="ENOG5031MX0">
    <property type="taxonomic scope" value="Bacteria"/>
</dbReference>
<gene>
    <name evidence="1" type="ORF">JCM19237_5642</name>
</gene>
<comment type="caution">
    <text evidence="1">The sequence shown here is derived from an EMBL/GenBank/DDBJ whole genome shotgun (WGS) entry which is preliminary data.</text>
</comment>
<dbReference type="AlphaFoldDB" id="A0A090QLP6"/>